<sequence length="112" mass="12882">MREKRIIRQNEKDLIEFLLKQLNLDPNDYPVEEYVDEYEDGKMGSISLGGDVSAYAGDLIQVEYVDSDGTPVVITLTKDDKNHLLDLDFWKVDFTKLLEYPTPDKIILRGEG</sequence>
<accession>A0A1H6Z2S9</accession>
<dbReference type="AlphaFoldDB" id="A0A1H6Z2S9"/>
<protein>
    <recommendedName>
        <fullName evidence="1">DUF6984 domain-containing protein</fullName>
    </recommendedName>
</protein>
<dbReference type="EMBL" id="FNXY01000008">
    <property type="protein sequence ID" value="SEJ45717.1"/>
    <property type="molecule type" value="Genomic_DNA"/>
</dbReference>
<feature type="domain" description="DUF6984" evidence="1">
    <location>
        <begin position="4"/>
        <end position="101"/>
    </location>
</feature>
<dbReference type="RefSeq" id="WP_090338933.1">
    <property type="nucleotide sequence ID" value="NZ_FNXY01000008.1"/>
</dbReference>
<name>A0A1H6Z2S9_9BACT</name>
<evidence type="ECO:0000313" key="3">
    <source>
        <dbReference type="Proteomes" id="UP000199532"/>
    </source>
</evidence>
<evidence type="ECO:0000259" key="1">
    <source>
        <dbReference type="Pfam" id="PF22480"/>
    </source>
</evidence>
<gene>
    <name evidence="2" type="ORF">SAMN04487995_4755</name>
</gene>
<reference evidence="2 3" key="1">
    <citation type="submission" date="2016-10" db="EMBL/GenBank/DDBJ databases">
        <authorList>
            <person name="de Groot N.N."/>
        </authorList>
    </citation>
    <scope>NUCLEOTIDE SEQUENCE [LARGE SCALE GENOMIC DNA]</scope>
    <source>
        <strain evidence="2 3">DSM 19938</strain>
    </source>
</reference>
<dbReference type="OrthoDB" id="1050330at2"/>
<organism evidence="2 3">
    <name type="scientific">Dyadobacter koreensis</name>
    <dbReference type="NCBI Taxonomy" id="408657"/>
    <lineage>
        <taxon>Bacteria</taxon>
        <taxon>Pseudomonadati</taxon>
        <taxon>Bacteroidota</taxon>
        <taxon>Cytophagia</taxon>
        <taxon>Cytophagales</taxon>
        <taxon>Spirosomataceae</taxon>
        <taxon>Dyadobacter</taxon>
    </lineage>
</organism>
<keyword evidence="3" id="KW-1185">Reference proteome</keyword>
<dbReference type="InterPro" id="IPR054253">
    <property type="entry name" value="DUF6984"/>
</dbReference>
<dbReference type="Proteomes" id="UP000199532">
    <property type="component" value="Unassembled WGS sequence"/>
</dbReference>
<dbReference type="STRING" id="408657.SAMN04487995_4755"/>
<dbReference type="Pfam" id="PF22480">
    <property type="entry name" value="DUF6984"/>
    <property type="match status" value="1"/>
</dbReference>
<evidence type="ECO:0000313" key="2">
    <source>
        <dbReference type="EMBL" id="SEJ45717.1"/>
    </source>
</evidence>
<proteinExistence type="predicted"/>